<dbReference type="PANTHER" id="PTHR11010:SF117">
    <property type="entry name" value="SERINE PROTEASE 16"/>
    <property type="match status" value="1"/>
</dbReference>
<dbReference type="PANTHER" id="PTHR11010">
    <property type="entry name" value="PROTEASE S28 PRO-X CARBOXYPEPTIDASE-RELATED"/>
    <property type="match status" value="1"/>
</dbReference>
<name>A0AAV5TH30_9BILA</name>
<evidence type="ECO:0000256" key="1">
    <source>
        <dbReference type="ARBA" id="ARBA00011079"/>
    </source>
</evidence>
<evidence type="ECO:0000256" key="5">
    <source>
        <dbReference type="ARBA" id="ARBA00023180"/>
    </source>
</evidence>
<dbReference type="GO" id="GO:0070008">
    <property type="term" value="F:serine-type exopeptidase activity"/>
    <property type="evidence" value="ECO:0007669"/>
    <property type="project" value="InterPro"/>
</dbReference>
<dbReference type="InterPro" id="IPR029058">
    <property type="entry name" value="AB_hydrolase_fold"/>
</dbReference>
<keyword evidence="5" id="KW-0325">Glycoprotein</keyword>
<accession>A0AAV5TH30</accession>
<evidence type="ECO:0008006" key="8">
    <source>
        <dbReference type="Google" id="ProtNLM"/>
    </source>
</evidence>
<proteinExistence type="inferred from homology"/>
<feature type="non-terminal residue" evidence="6">
    <location>
        <position position="245"/>
    </location>
</feature>
<comment type="similarity">
    <text evidence="1">Belongs to the peptidase S28 family.</text>
</comment>
<dbReference type="Proteomes" id="UP001432027">
    <property type="component" value="Unassembled WGS sequence"/>
</dbReference>
<keyword evidence="4" id="KW-0378">Hydrolase</keyword>
<evidence type="ECO:0000313" key="6">
    <source>
        <dbReference type="EMBL" id="GMS93611.1"/>
    </source>
</evidence>
<dbReference type="GO" id="GO:0006508">
    <property type="term" value="P:proteolysis"/>
    <property type="evidence" value="ECO:0007669"/>
    <property type="project" value="UniProtKB-KW"/>
</dbReference>
<sequence>SLEALTTLAAAAPPMFLGRRKGGFTSHIIENRYFFNHQFVKEDSNVNIIYLSGEQTGSVAFIVGEMQPPVYYAAQLKADLYSLEHRFYGGSHPTEDTSVENLKYLSSRQAIEDIAEFIRHINAQKGGDQKWIVVGGSYAGALSAWSRLKHPELISGSIASSGPVLAQLDFYGYLQTVDKDFKKIGGLCYDQMNINFTDSLNEMNGIEYEGDIGLRLWFYQTCAEFGYFQSSNRGSNVFGQTQSSK</sequence>
<feature type="non-terminal residue" evidence="6">
    <location>
        <position position="1"/>
    </location>
</feature>
<evidence type="ECO:0000256" key="3">
    <source>
        <dbReference type="ARBA" id="ARBA00022729"/>
    </source>
</evidence>
<dbReference type="EMBL" id="BTSX01000004">
    <property type="protein sequence ID" value="GMS93611.1"/>
    <property type="molecule type" value="Genomic_DNA"/>
</dbReference>
<reference evidence="6" key="1">
    <citation type="submission" date="2023-10" db="EMBL/GenBank/DDBJ databases">
        <title>Genome assembly of Pristionchus species.</title>
        <authorList>
            <person name="Yoshida K."/>
            <person name="Sommer R.J."/>
        </authorList>
    </citation>
    <scope>NUCLEOTIDE SEQUENCE</scope>
    <source>
        <strain evidence="6">RS0144</strain>
    </source>
</reference>
<keyword evidence="3" id="KW-0732">Signal</keyword>
<dbReference type="Pfam" id="PF05577">
    <property type="entry name" value="Peptidase_S28"/>
    <property type="match status" value="2"/>
</dbReference>
<evidence type="ECO:0000256" key="4">
    <source>
        <dbReference type="ARBA" id="ARBA00022801"/>
    </source>
</evidence>
<gene>
    <name evidence="6" type="ORF">PENTCL1PPCAC_15786</name>
</gene>
<keyword evidence="7" id="KW-1185">Reference proteome</keyword>
<protein>
    <recommendedName>
        <fullName evidence="8">Peptidase</fullName>
    </recommendedName>
</protein>
<dbReference type="InterPro" id="IPR008758">
    <property type="entry name" value="Peptidase_S28"/>
</dbReference>
<evidence type="ECO:0000256" key="2">
    <source>
        <dbReference type="ARBA" id="ARBA00022670"/>
    </source>
</evidence>
<dbReference type="SUPFAM" id="SSF53474">
    <property type="entry name" value="alpha/beta-Hydrolases"/>
    <property type="match status" value="1"/>
</dbReference>
<dbReference type="Gene3D" id="3.40.50.1820">
    <property type="entry name" value="alpha/beta hydrolase"/>
    <property type="match status" value="1"/>
</dbReference>
<comment type="caution">
    <text evidence="6">The sequence shown here is derived from an EMBL/GenBank/DDBJ whole genome shotgun (WGS) entry which is preliminary data.</text>
</comment>
<dbReference type="GO" id="GO:0008239">
    <property type="term" value="F:dipeptidyl-peptidase activity"/>
    <property type="evidence" value="ECO:0007669"/>
    <property type="project" value="TreeGrafter"/>
</dbReference>
<dbReference type="AlphaFoldDB" id="A0AAV5TH30"/>
<organism evidence="6 7">
    <name type="scientific">Pristionchus entomophagus</name>
    <dbReference type="NCBI Taxonomy" id="358040"/>
    <lineage>
        <taxon>Eukaryota</taxon>
        <taxon>Metazoa</taxon>
        <taxon>Ecdysozoa</taxon>
        <taxon>Nematoda</taxon>
        <taxon>Chromadorea</taxon>
        <taxon>Rhabditida</taxon>
        <taxon>Rhabditina</taxon>
        <taxon>Diplogasteromorpha</taxon>
        <taxon>Diplogasteroidea</taxon>
        <taxon>Neodiplogasteridae</taxon>
        <taxon>Pristionchus</taxon>
    </lineage>
</organism>
<evidence type="ECO:0000313" key="7">
    <source>
        <dbReference type="Proteomes" id="UP001432027"/>
    </source>
</evidence>
<keyword evidence="2" id="KW-0645">Protease</keyword>